<dbReference type="Pfam" id="PF00307">
    <property type="entry name" value="CH"/>
    <property type="match status" value="1"/>
</dbReference>
<dbReference type="PROSITE" id="PS50021">
    <property type="entry name" value="CH"/>
    <property type="match status" value="1"/>
</dbReference>
<reference evidence="4" key="1">
    <citation type="submission" date="2017-11" db="EMBL/GenBank/DDBJ databases">
        <title>The sensing device of the deep-sea amphipod.</title>
        <authorList>
            <person name="Kobayashi H."/>
            <person name="Nagahama T."/>
            <person name="Arai W."/>
            <person name="Sasagawa Y."/>
            <person name="Umeda M."/>
            <person name="Hayashi T."/>
            <person name="Nikaido I."/>
            <person name="Watanabe H."/>
            <person name="Oguri K."/>
            <person name="Kitazato H."/>
            <person name="Fujioka K."/>
            <person name="Kido Y."/>
            <person name="Takami H."/>
        </authorList>
    </citation>
    <scope>NUCLEOTIDE SEQUENCE</scope>
    <source>
        <tissue evidence="4">Whole body</tissue>
    </source>
</reference>
<evidence type="ECO:0000256" key="2">
    <source>
        <dbReference type="RuleBase" id="RU361224"/>
    </source>
</evidence>
<dbReference type="Gene3D" id="1.10.418.10">
    <property type="entry name" value="Calponin-like domain"/>
    <property type="match status" value="1"/>
</dbReference>
<evidence type="ECO:0000313" key="4">
    <source>
        <dbReference type="EMBL" id="LAC20478.1"/>
    </source>
</evidence>
<protein>
    <recommendedName>
        <fullName evidence="2">Transgelin</fullName>
    </recommendedName>
</protein>
<sequence>MAYHGPAYGLSRECQMKSQAKFDPARAKKVCDWIEGITDIHLDMPSNEEGVRDQLDFGHALKDGIAICNLLNVLQPGSVKKINSIKSPFKQRENIELFLKGCESYGLKSQDLFQVNDLYENKNLYMVVDCLYGLGGIAQKKGFSGLIIGVKVADENKRNFTEIQLKASHQIIGLQYGSNKGASQAGMVAYGTGRQIIPGEAQRHMCEESHKIIGLQSGSNKGASQAGMTPYGATRQIIPEEYRKRD</sequence>
<dbReference type="InterPro" id="IPR000557">
    <property type="entry name" value="Calponin_repeat"/>
</dbReference>
<dbReference type="SMART" id="SM00033">
    <property type="entry name" value="CH"/>
    <property type="match status" value="1"/>
</dbReference>
<proteinExistence type="evidence at transcript level"/>
<name>A0A6A7FPY0_9CRUS</name>
<dbReference type="PRINTS" id="PR00888">
    <property type="entry name" value="SM22CALPONIN"/>
</dbReference>
<feature type="domain" description="Calponin-homology (CH)" evidence="3">
    <location>
        <begin position="24"/>
        <end position="139"/>
    </location>
</feature>
<accession>A0A6A7FPY0</accession>
<dbReference type="PANTHER" id="PTHR47385:SF5">
    <property type="entry name" value="TRANSGELIN"/>
    <property type="match status" value="1"/>
</dbReference>
<organism evidence="4">
    <name type="scientific">Hirondellea gigas</name>
    <dbReference type="NCBI Taxonomy" id="1518452"/>
    <lineage>
        <taxon>Eukaryota</taxon>
        <taxon>Metazoa</taxon>
        <taxon>Ecdysozoa</taxon>
        <taxon>Arthropoda</taxon>
        <taxon>Crustacea</taxon>
        <taxon>Multicrustacea</taxon>
        <taxon>Malacostraca</taxon>
        <taxon>Eumalacostraca</taxon>
        <taxon>Peracarida</taxon>
        <taxon>Amphipoda</taxon>
        <taxon>Amphilochidea</taxon>
        <taxon>Lysianassida</taxon>
        <taxon>Lysianassidira</taxon>
        <taxon>Lysianassoidea</taxon>
        <taxon>Lysianassidae</taxon>
        <taxon>Hirondellea</taxon>
    </lineage>
</organism>
<dbReference type="SUPFAM" id="SSF47576">
    <property type="entry name" value="Calponin-homology domain, CH-domain"/>
    <property type="match status" value="1"/>
</dbReference>
<dbReference type="InterPro" id="IPR050606">
    <property type="entry name" value="Calponin-like"/>
</dbReference>
<dbReference type="InterPro" id="IPR001715">
    <property type="entry name" value="CH_dom"/>
</dbReference>
<dbReference type="PROSITE" id="PS01052">
    <property type="entry name" value="CALPONIN_1"/>
    <property type="match status" value="2"/>
</dbReference>
<dbReference type="AlphaFoldDB" id="A0A6A7FPY0"/>
<dbReference type="PROSITE" id="PS51122">
    <property type="entry name" value="CALPONIN_2"/>
    <property type="match status" value="2"/>
</dbReference>
<evidence type="ECO:0000259" key="3">
    <source>
        <dbReference type="PROSITE" id="PS50021"/>
    </source>
</evidence>
<dbReference type="GO" id="GO:0051015">
    <property type="term" value="F:actin filament binding"/>
    <property type="evidence" value="ECO:0007669"/>
    <property type="project" value="TreeGrafter"/>
</dbReference>
<dbReference type="InterPro" id="IPR003096">
    <property type="entry name" value="SM22_calponin"/>
</dbReference>
<dbReference type="GO" id="GO:0015629">
    <property type="term" value="C:actin cytoskeleton"/>
    <property type="evidence" value="ECO:0007669"/>
    <property type="project" value="TreeGrafter"/>
</dbReference>
<dbReference type="InterPro" id="IPR036872">
    <property type="entry name" value="CH_dom_sf"/>
</dbReference>
<evidence type="ECO:0000256" key="1">
    <source>
        <dbReference type="ARBA" id="ARBA00009631"/>
    </source>
</evidence>
<dbReference type="PANTHER" id="PTHR47385">
    <property type="entry name" value="CALPONIN"/>
    <property type="match status" value="1"/>
</dbReference>
<dbReference type="GO" id="GO:0007015">
    <property type="term" value="P:actin filament organization"/>
    <property type="evidence" value="ECO:0007669"/>
    <property type="project" value="TreeGrafter"/>
</dbReference>
<comment type="similarity">
    <text evidence="1 2">Belongs to the calponin family.</text>
</comment>
<dbReference type="EMBL" id="IACT01001116">
    <property type="protein sequence ID" value="LAC20478.1"/>
    <property type="molecule type" value="mRNA"/>
</dbReference>
<dbReference type="Pfam" id="PF00402">
    <property type="entry name" value="Calponin"/>
    <property type="match status" value="2"/>
</dbReference>